<dbReference type="InterPro" id="IPR001138">
    <property type="entry name" value="Zn2Cys6_DnaBD"/>
</dbReference>
<dbReference type="RefSeq" id="XP_040674559.1">
    <property type="nucleotide sequence ID" value="XM_040818714.1"/>
</dbReference>
<evidence type="ECO:0000256" key="5">
    <source>
        <dbReference type="ARBA" id="ARBA00023242"/>
    </source>
</evidence>
<evidence type="ECO:0000256" key="2">
    <source>
        <dbReference type="ARBA" id="ARBA00023015"/>
    </source>
</evidence>
<dbReference type="OrthoDB" id="2283488at2759"/>
<evidence type="ECO:0000259" key="7">
    <source>
        <dbReference type="PROSITE" id="PS50048"/>
    </source>
</evidence>
<evidence type="ECO:0000313" key="8">
    <source>
        <dbReference type="EMBL" id="OJJ08797.1"/>
    </source>
</evidence>
<sequence>MTPQQRRRSRNENIPHNFIQNWQCPGAEGARPVVRRPITACESCRSAKVKCTGPQNACDRCTTRGIPCRYTAPSTTSSSSSRPTTASMSPPNNVDSSGSSSISHSPSTVNTPLSGSLKSSVPMTIEWEMDTADPLRLNDESHSQDLNGVDWPKDMSGYLFDWSSLDLGQNTIDPLNTLGAGELDVFPAAAQSPLLTNQDRSTGLATNTIPALSPPQGSCQCRTNLMLQVPEVHEAMQAKPHPQLDRIFKVTGNVLGACRDLIICASCQVSYADLVCVVAVLQQTGTCFEKIANGDMTTSTIKVCVGQYEVPIANEIKLRHMLVMDLVAQANCLLSLLRNRGQSLIQSQGPAQDRLTQINIDYMQEVVKSFEQTLRSIADSLDKPVSDRGECNSDRLAKPVTLPQACREIDRLKQRVEQLEHELQNERQKHRSVPVVETPYTPDDSPKDSTTDVSVPDNASGKRWEGIYISTARSPNKTWYGSSSLFFFINRINTFLATALKQAHPTQVLLPESASTLLDGPAATIEDSQKPAPMGDPIRGGESLTSMQEEYFLNLFWDTFYPTYPILDEHDFKEHYQSLWTTSDGERQPSALVDIVLAVCMQYGMARQPGGRHALTAAARGNVNSNDSTIAGRWHYRRCLTLLANEMEAPTLSTLQCHLLCSIYLCYGGFQNMSDNACGLAVRAAFMLGLHVEPPHSMPRRERELQKRIWWTIYILETHRSMKLGRPFSIQDSTSSCTLPADDREIAGMSGSSFAPIGGNVTWLTWNLHKIKLMLAARKAYTNFYSRPPDTITQGIAEPVTSTMDGWLRCVPEALKTSRQNQGTPFSTDRSSLQIEQFTPVWLQRERILLELMYHTVCTNLYRASICFTLNGVPAAITEDAASKCAAHAMALTHISHQVLETTSILNGWHEAFQWQWNAAMTLVGYVLAFPRSTSAVAVRSTIDLSVSALERFGDGFAVAANAATIMRDLSVKIDRLAAEASPFTSDSAEKSTSLESAQAPMAQVNSGYQVPLHDGAMDQTMQWPLYFGDEVTTAEIGGILGHSIDISAETLTDIDWSNLNNAFFDQWPGAF</sequence>
<evidence type="ECO:0000256" key="1">
    <source>
        <dbReference type="ARBA" id="ARBA00022723"/>
    </source>
</evidence>
<dbReference type="Proteomes" id="UP000184073">
    <property type="component" value="Unassembled WGS sequence"/>
</dbReference>
<keyword evidence="2" id="KW-0805">Transcription regulation</keyword>
<proteinExistence type="predicted"/>
<dbReference type="SUPFAM" id="SSF57701">
    <property type="entry name" value="Zn2/Cys6 DNA-binding domain"/>
    <property type="match status" value="1"/>
</dbReference>
<keyword evidence="5" id="KW-0539">Nucleus</keyword>
<dbReference type="Pfam" id="PF04082">
    <property type="entry name" value="Fungal_trans"/>
    <property type="match status" value="1"/>
</dbReference>
<dbReference type="PROSITE" id="PS00463">
    <property type="entry name" value="ZN2_CY6_FUNGAL_1"/>
    <property type="match status" value="1"/>
</dbReference>
<keyword evidence="9" id="KW-1185">Reference proteome</keyword>
<feature type="compositionally biased region" description="Polar residues" evidence="6">
    <location>
        <begin position="108"/>
        <end position="117"/>
    </location>
</feature>
<feature type="region of interest" description="Disordered" evidence="6">
    <location>
        <begin position="72"/>
        <end position="117"/>
    </location>
</feature>
<dbReference type="PRINTS" id="PR00755">
    <property type="entry name" value="AFLATOXINBRP"/>
</dbReference>
<keyword evidence="1" id="KW-0479">Metal-binding</keyword>
<dbReference type="AlphaFoldDB" id="A0A1L9Q4V6"/>
<dbReference type="VEuPathDB" id="FungiDB:ASPVEDRAFT_90007"/>
<organism evidence="8 9">
    <name type="scientific">Aspergillus versicolor CBS 583.65</name>
    <dbReference type="NCBI Taxonomy" id="1036611"/>
    <lineage>
        <taxon>Eukaryota</taxon>
        <taxon>Fungi</taxon>
        <taxon>Dikarya</taxon>
        <taxon>Ascomycota</taxon>
        <taxon>Pezizomycotina</taxon>
        <taxon>Eurotiomycetes</taxon>
        <taxon>Eurotiomycetidae</taxon>
        <taxon>Eurotiales</taxon>
        <taxon>Aspergillaceae</taxon>
        <taxon>Aspergillus</taxon>
        <taxon>Aspergillus subgen. Nidulantes</taxon>
    </lineage>
</organism>
<dbReference type="GO" id="GO:0006351">
    <property type="term" value="P:DNA-templated transcription"/>
    <property type="evidence" value="ECO:0007669"/>
    <property type="project" value="InterPro"/>
</dbReference>
<evidence type="ECO:0000256" key="3">
    <source>
        <dbReference type="ARBA" id="ARBA00023125"/>
    </source>
</evidence>
<dbReference type="Pfam" id="PF00172">
    <property type="entry name" value="Zn_clus"/>
    <property type="match status" value="1"/>
</dbReference>
<dbReference type="GO" id="GO:0008270">
    <property type="term" value="F:zinc ion binding"/>
    <property type="evidence" value="ECO:0007669"/>
    <property type="project" value="InterPro"/>
</dbReference>
<dbReference type="EMBL" id="KV878141">
    <property type="protein sequence ID" value="OJJ08797.1"/>
    <property type="molecule type" value="Genomic_DNA"/>
</dbReference>
<dbReference type="PANTHER" id="PTHR47424">
    <property type="entry name" value="REGULATORY PROTEIN GAL4"/>
    <property type="match status" value="1"/>
</dbReference>
<evidence type="ECO:0000313" key="9">
    <source>
        <dbReference type="Proteomes" id="UP000184073"/>
    </source>
</evidence>
<dbReference type="GO" id="GO:0000981">
    <property type="term" value="F:DNA-binding transcription factor activity, RNA polymerase II-specific"/>
    <property type="evidence" value="ECO:0007669"/>
    <property type="project" value="InterPro"/>
</dbReference>
<feature type="domain" description="Zn(2)-C6 fungal-type" evidence="7">
    <location>
        <begin position="40"/>
        <end position="70"/>
    </location>
</feature>
<name>A0A1L9Q4V6_ASPVE</name>
<feature type="region of interest" description="Disordered" evidence="6">
    <location>
        <begin position="421"/>
        <end position="457"/>
    </location>
</feature>
<dbReference type="SMART" id="SM00906">
    <property type="entry name" value="Fungal_trans"/>
    <property type="match status" value="1"/>
</dbReference>
<keyword evidence="3" id="KW-0238">DNA-binding</keyword>
<dbReference type="GO" id="GO:0000435">
    <property type="term" value="P:positive regulation of transcription from RNA polymerase II promoter by galactose"/>
    <property type="evidence" value="ECO:0007669"/>
    <property type="project" value="TreeGrafter"/>
</dbReference>
<reference evidence="9" key="1">
    <citation type="journal article" date="2017" name="Genome Biol.">
        <title>Comparative genomics reveals high biological diversity and specific adaptations in the industrially and medically important fungal genus Aspergillus.</title>
        <authorList>
            <person name="de Vries R.P."/>
            <person name="Riley R."/>
            <person name="Wiebenga A."/>
            <person name="Aguilar-Osorio G."/>
            <person name="Amillis S."/>
            <person name="Uchima C.A."/>
            <person name="Anderluh G."/>
            <person name="Asadollahi M."/>
            <person name="Askin M."/>
            <person name="Barry K."/>
            <person name="Battaglia E."/>
            <person name="Bayram O."/>
            <person name="Benocci T."/>
            <person name="Braus-Stromeyer S.A."/>
            <person name="Caldana C."/>
            <person name="Canovas D."/>
            <person name="Cerqueira G.C."/>
            <person name="Chen F."/>
            <person name="Chen W."/>
            <person name="Choi C."/>
            <person name="Clum A."/>
            <person name="Dos Santos R.A."/>
            <person name="Damasio A.R."/>
            <person name="Diallinas G."/>
            <person name="Emri T."/>
            <person name="Fekete E."/>
            <person name="Flipphi M."/>
            <person name="Freyberg S."/>
            <person name="Gallo A."/>
            <person name="Gournas C."/>
            <person name="Habgood R."/>
            <person name="Hainaut M."/>
            <person name="Harispe M.L."/>
            <person name="Henrissat B."/>
            <person name="Hilden K.S."/>
            <person name="Hope R."/>
            <person name="Hossain A."/>
            <person name="Karabika E."/>
            <person name="Karaffa L."/>
            <person name="Karanyi Z."/>
            <person name="Krasevec N."/>
            <person name="Kuo A."/>
            <person name="Kusch H."/>
            <person name="LaButti K."/>
            <person name="Lagendijk E.L."/>
            <person name="Lapidus A."/>
            <person name="Levasseur A."/>
            <person name="Lindquist E."/>
            <person name="Lipzen A."/>
            <person name="Logrieco A.F."/>
            <person name="MacCabe A."/>
            <person name="Maekelae M.R."/>
            <person name="Malavazi I."/>
            <person name="Melin P."/>
            <person name="Meyer V."/>
            <person name="Mielnichuk N."/>
            <person name="Miskei M."/>
            <person name="Molnar A.P."/>
            <person name="Mule G."/>
            <person name="Ngan C.Y."/>
            <person name="Orejas M."/>
            <person name="Orosz E."/>
            <person name="Ouedraogo J.P."/>
            <person name="Overkamp K.M."/>
            <person name="Park H.-S."/>
            <person name="Perrone G."/>
            <person name="Piumi F."/>
            <person name="Punt P.J."/>
            <person name="Ram A.F."/>
            <person name="Ramon A."/>
            <person name="Rauscher S."/>
            <person name="Record E."/>
            <person name="Riano-Pachon D.M."/>
            <person name="Robert V."/>
            <person name="Roehrig J."/>
            <person name="Ruller R."/>
            <person name="Salamov A."/>
            <person name="Salih N.S."/>
            <person name="Samson R.A."/>
            <person name="Sandor E."/>
            <person name="Sanguinetti M."/>
            <person name="Schuetze T."/>
            <person name="Sepcic K."/>
            <person name="Shelest E."/>
            <person name="Sherlock G."/>
            <person name="Sophianopoulou V."/>
            <person name="Squina F.M."/>
            <person name="Sun H."/>
            <person name="Susca A."/>
            <person name="Todd R.B."/>
            <person name="Tsang A."/>
            <person name="Unkles S.E."/>
            <person name="van de Wiele N."/>
            <person name="van Rossen-Uffink D."/>
            <person name="Oliveira J.V."/>
            <person name="Vesth T.C."/>
            <person name="Visser J."/>
            <person name="Yu J.-H."/>
            <person name="Zhou M."/>
            <person name="Andersen M.R."/>
            <person name="Archer D.B."/>
            <person name="Baker S.E."/>
            <person name="Benoit I."/>
            <person name="Brakhage A.A."/>
            <person name="Braus G.H."/>
            <person name="Fischer R."/>
            <person name="Frisvad J.C."/>
            <person name="Goldman G.H."/>
            <person name="Houbraken J."/>
            <person name="Oakley B."/>
            <person name="Pocsi I."/>
            <person name="Scazzocchio C."/>
            <person name="Seiboth B."/>
            <person name="vanKuyk P.A."/>
            <person name="Wortman J."/>
            <person name="Dyer P.S."/>
            <person name="Grigoriev I.V."/>
        </authorList>
    </citation>
    <scope>NUCLEOTIDE SEQUENCE [LARGE SCALE GENOMIC DNA]</scope>
    <source>
        <strain evidence="9">CBS 583.65</strain>
    </source>
</reference>
<evidence type="ECO:0000256" key="6">
    <source>
        <dbReference type="SAM" id="MobiDB-lite"/>
    </source>
</evidence>
<dbReference type="Gene3D" id="4.10.240.10">
    <property type="entry name" value="Zn(2)-C6 fungal-type DNA-binding domain"/>
    <property type="match status" value="1"/>
</dbReference>
<dbReference type="PANTHER" id="PTHR47424:SF12">
    <property type="entry name" value="TRANSCRIPTION FACTOR ASQA"/>
    <property type="match status" value="1"/>
</dbReference>
<dbReference type="SMART" id="SM00066">
    <property type="entry name" value="GAL4"/>
    <property type="match status" value="1"/>
</dbReference>
<gene>
    <name evidence="8" type="ORF">ASPVEDRAFT_90007</name>
</gene>
<dbReference type="GO" id="GO:0005634">
    <property type="term" value="C:nucleus"/>
    <property type="evidence" value="ECO:0007669"/>
    <property type="project" value="TreeGrafter"/>
</dbReference>
<dbReference type="CDD" id="cd12148">
    <property type="entry name" value="fungal_TF_MHR"/>
    <property type="match status" value="1"/>
</dbReference>
<dbReference type="PROSITE" id="PS50048">
    <property type="entry name" value="ZN2_CY6_FUNGAL_2"/>
    <property type="match status" value="1"/>
</dbReference>
<dbReference type="CDD" id="cd00067">
    <property type="entry name" value="GAL4"/>
    <property type="match status" value="1"/>
</dbReference>
<dbReference type="GeneID" id="63734225"/>
<accession>A0A1L9Q4V6</accession>
<evidence type="ECO:0000256" key="4">
    <source>
        <dbReference type="ARBA" id="ARBA00023163"/>
    </source>
</evidence>
<protein>
    <recommendedName>
        <fullName evidence="7">Zn(2)-C6 fungal-type domain-containing protein</fullName>
    </recommendedName>
</protein>
<feature type="compositionally biased region" description="Low complexity" evidence="6">
    <location>
        <begin position="72"/>
        <end position="107"/>
    </location>
</feature>
<dbReference type="InterPro" id="IPR007219">
    <property type="entry name" value="XnlR_reg_dom"/>
</dbReference>
<dbReference type="InterPro" id="IPR036864">
    <property type="entry name" value="Zn2-C6_fun-type_DNA-bd_sf"/>
</dbReference>
<dbReference type="GO" id="GO:0000978">
    <property type="term" value="F:RNA polymerase II cis-regulatory region sequence-specific DNA binding"/>
    <property type="evidence" value="ECO:0007669"/>
    <property type="project" value="TreeGrafter"/>
</dbReference>
<dbReference type="InterPro" id="IPR051127">
    <property type="entry name" value="Fungal_SecMet_Regulators"/>
</dbReference>
<keyword evidence="4" id="KW-0804">Transcription</keyword>